<dbReference type="InterPro" id="IPR046672">
    <property type="entry name" value="DUF6542"/>
</dbReference>
<keyword evidence="2" id="KW-1133">Transmembrane helix</keyword>
<reference evidence="5" key="1">
    <citation type="journal article" date="2019" name="Int. J. Syst. Evol. Microbiol.">
        <title>The Global Catalogue of Microorganisms (GCM) 10K type strain sequencing project: providing services to taxonomists for standard genome sequencing and annotation.</title>
        <authorList>
            <consortium name="The Broad Institute Genomics Platform"/>
            <consortium name="The Broad Institute Genome Sequencing Center for Infectious Disease"/>
            <person name="Wu L."/>
            <person name="Ma J."/>
        </authorList>
    </citation>
    <scope>NUCLEOTIDE SEQUENCE [LARGE SCALE GENOMIC DNA]</scope>
    <source>
        <strain evidence="5">CCUG 59778</strain>
    </source>
</reference>
<dbReference type="Pfam" id="PF20177">
    <property type="entry name" value="DUF6542"/>
    <property type="match status" value="1"/>
</dbReference>
<evidence type="ECO:0000313" key="5">
    <source>
        <dbReference type="Proteomes" id="UP001596157"/>
    </source>
</evidence>
<feature type="transmembrane region" description="Helical" evidence="2">
    <location>
        <begin position="128"/>
        <end position="148"/>
    </location>
</feature>
<dbReference type="RefSeq" id="WP_378245929.1">
    <property type="nucleotide sequence ID" value="NZ_JBHSKF010000003.1"/>
</dbReference>
<proteinExistence type="predicted"/>
<sequence length="224" mass="24316">MTATRDRRAELDEERAEPAWDERPLFGRSRGLPWWGAVLLAVGLSAVGAVIDMKANDTLGTIFQVAFVAGCVAAVCLVRRRNLFGPVVQPPLVFALVSVGANVALGAGASGGLKGLVFNVALPLTSNFPTMAITTGVVLAIGVARLFLQKDPDPRKRVKAAAKSRPAADEADDAPPPRRRPKPADPARKPERARPREDSGRPRRPAREDRDDERGQRRRPRPER</sequence>
<feature type="region of interest" description="Disordered" evidence="1">
    <location>
        <begin position="154"/>
        <end position="224"/>
    </location>
</feature>
<accession>A0ABW0EMM7</accession>
<keyword evidence="5" id="KW-1185">Reference proteome</keyword>
<feature type="transmembrane region" description="Helical" evidence="2">
    <location>
        <begin position="90"/>
        <end position="108"/>
    </location>
</feature>
<dbReference type="Proteomes" id="UP001596157">
    <property type="component" value="Unassembled WGS sequence"/>
</dbReference>
<feature type="domain" description="DUF6542" evidence="3">
    <location>
        <begin position="31"/>
        <end position="150"/>
    </location>
</feature>
<evidence type="ECO:0000256" key="2">
    <source>
        <dbReference type="SAM" id="Phobius"/>
    </source>
</evidence>
<organism evidence="4 5">
    <name type="scientific">Actinokineospora guangxiensis</name>
    <dbReference type="NCBI Taxonomy" id="1490288"/>
    <lineage>
        <taxon>Bacteria</taxon>
        <taxon>Bacillati</taxon>
        <taxon>Actinomycetota</taxon>
        <taxon>Actinomycetes</taxon>
        <taxon>Pseudonocardiales</taxon>
        <taxon>Pseudonocardiaceae</taxon>
        <taxon>Actinokineospora</taxon>
    </lineage>
</organism>
<evidence type="ECO:0000256" key="1">
    <source>
        <dbReference type="SAM" id="MobiDB-lite"/>
    </source>
</evidence>
<feature type="compositionally biased region" description="Basic and acidic residues" evidence="1">
    <location>
        <begin position="182"/>
        <end position="215"/>
    </location>
</feature>
<feature type="transmembrane region" description="Helical" evidence="2">
    <location>
        <begin position="59"/>
        <end position="78"/>
    </location>
</feature>
<dbReference type="EMBL" id="JBHSKF010000003">
    <property type="protein sequence ID" value="MFC5287219.1"/>
    <property type="molecule type" value="Genomic_DNA"/>
</dbReference>
<protein>
    <submittedName>
        <fullName evidence="4">DUF6542 domain-containing protein</fullName>
    </submittedName>
</protein>
<evidence type="ECO:0000259" key="3">
    <source>
        <dbReference type="Pfam" id="PF20177"/>
    </source>
</evidence>
<feature type="transmembrane region" description="Helical" evidence="2">
    <location>
        <begin position="32"/>
        <end position="53"/>
    </location>
</feature>
<gene>
    <name evidence="4" type="ORF">ACFPM7_09180</name>
</gene>
<name>A0ABW0EMM7_9PSEU</name>
<keyword evidence="2" id="KW-0472">Membrane</keyword>
<evidence type="ECO:0000313" key="4">
    <source>
        <dbReference type="EMBL" id="MFC5287219.1"/>
    </source>
</evidence>
<keyword evidence="2" id="KW-0812">Transmembrane</keyword>
<comment type="caution">
    <text evidence="4">The sequence shown here is derived from an EMBL/GenBank/DDBJ whole genome shotgun (WGS) entry which is preliminary data.</text>
</comment>